<dbReference type="PATRIC" id="fig|179408.3.peg.7851"/>
<dbReference type="CDD" id="cd18809">
    <property type="entry name" value="SF1_C_RecD"/>
    <property type="match status" value="1"/>
</dbReference>
<keyword evidence="1" id="KW-0547">Nucleotide-binding</keyword>
<keyword evidence="2" id="KW-0067">ATP-binding</keyword>
<accession>K9VSY8</accession>
<dbReference type="HOGENOM" id="CLU_029429_0_0_3"/>
<reference evidence="3 4" key="1">
    <citation type="submission" date="2012-05" db="EMBL/GenBank/DDBJ databases">
        <title>Finished plasmid 2 of genome of Oscillatoria sp. PCC 7112.</title>
        <authorList>
            <consortium name="US DOE Joint Genome Institute"/>
            <person name="Gugger M."/>
            <person name="Coursin T."/>
            <person name="Rippka R."/>
            <person name="Tandeau De Marsac N."/>
            <person name="Huntemann M."/>
            <person name="Wei C.-L."/>
            <person name="Han J."/>
            <person name="Detter J.C."/>
            <person name="Han C."/>
            <person name="Tapia R."/>
            <person name="Davenport K."/>
            <person name="Daligault H."/>
            <person name="Erkkila T."/>
            <person name="Gu W."/>
            <person name="Munk A.C.C."/>
            <person name="Teshima H."/>
            <person name="Xu Y."/>
            <person name="Chain P."/>
            <person name="Chen A."/>
            <person name="Krypides N."/>
            <person name="Mavromatis K."/>
            <person name="Markowitz V."/>
            <person name="Szeto E."/>
            <person name="Ivanova N."/>
            <person name="Mikhailova N."/>
            <person name="Ovchinnikova G."/>
            <person name="Pagani I."/>
            <person name="Pati A."/>
            <person name="Goodwin L."/>
            <person name="Peters L."/>
            <person name="Pitluck S."/>
            <person name="Woyke T."/>
            <person name="Kerfeld C."/>
        </authorList>
    </citation>
    <scope>NUCLEOTIDE SEQUENCE [LARGE SCALE GENOMIC DNA]</scope>
    <source>
        <strain evidence="3 4">PCC 7112</strain>
        <plasmid evidence="3 4">pOSC7112.02</plasmid>
    </source>
</reference>
<dbReference type="Pfam" id="PF13604">
    <property type="entry name" value="AAA_30"/>
    <property type="match status" value="1"/>
</dbReference>
<gene>
    <name evidence="3" type="ORF">Osc7112_6562</name>
</gene>
<dbReference type="GO" id="GO:0005524">
    <property type="term" value="F:ATP binding"/>
    <property type="evidence" value="ECO:0007669"/>
    <property type="project" value="UniProtKB-KW"/>
</dbReference>
<keyword evidence="3" id="KW-0614">Plasmid</keyword>
<dbReference type="InterPro" id="IPR050534">
    <property type="entry name" value="Coronavir_polyprotein_1ab"/>
</dbReference>
<dbReference type="PANTHER" id="PTHR43788">
    <property type="entry name" value="DNA2/NAM7 HELICASE FAMILY MEMBER"/>
    <property type="match status" value="1"/>
</dbReference>
<dbReference type="OrthoDB" id="9803432at2"/>
<organism evidence="3 4">
    <name type="scientific">Phormidium nigroviride PCC 7112</name>
    <dbReference type="NCBI Taxonomy" id="179408"/>
    <lineage>
        <taxon>Bacteria</taxon>
        <taxon>Bacillati</taxon>
        <taxon>Cyanobacteriota</taxon>
        <taxon>Cyanophyceae</taxon>
        <taxon>Oscillatoriophycideae</taxon>
        <taxon>Oscillatoriales</taxon>
        <taxon>Oscillatoriaceae</taxon>
        <taxon>Phormidium</taxon>
    </lineage>
</organism>
<dbReference type="PANTHER" id="PTHR43788:SF6">
    <property type="entry name" value="DNA HELICASE B"/>
    <property type="match status" value="1"/>
</dbReference>
<dbReference type="RefSeq" id="WP_015179667.1">
    <property type="nucleotide sequence ID" value="NC_019730.1"/>
</dbReference>
<dbReference type="Gene3D" id="2.30.30.780">
    <property type="match status" value="1"/>
</dbReference>
<dbReference type="KEGG" id="oni:Osc7112_6562"/>
<evidence type="ECO:0000256" key="1">
    <source>
        <dbReference type="ARBA" id="ARBA00022741"/>
    </source>
</evidence>
<keyword evidence="3" id="KW-0347">Helicase</keyword>
<evidence type="ECO:0000313" key="4">
    <source>
        <dbReference type="Proteomes" id="UP000010478"/>
    </source>
</evidence>
<dbReference type="EMBL" id="CP003616">
    <property type="protein sequence ID" value="AFZ10694.1"/>
    <property type="molecule type" value="Genomic_DNA"/>
</dbReference>
<keyword evidence="4" id="KW-1185">Reference proteome</keyword>
<name>K9VSY8_9CYAN</name>
<sequence>MIQTLLEQPQKLTQFPFTLKPQQQQAIDKLRSFLTTTESFFLLCGYAGTGKSTIVFQIIQELLSQSKRIALTAPTNKAVGILRKMAASQGIFGVDFMTIHQLLGLGMVRKEQEKALSQTSSSSLHLYDIIFLDECSMVGSELWKWIERNFERTFFNHRKLILMGDPAQLNPVGEKKSPAFSITNKAVLTQVVRQAGESPVLDFLTECRSFVNSKADIFLPYSKYKKGDKSNGAFKVKSETLLQYAVKTIEREFGQNPDCFRILCWTNKRVNYYNQLIRKQVYGQAASRFVPGERLITKKPVMAPDGKTVILPTSTEFTVKEVEINQHGGYRVWRLLIVTDDGLFRQIFVLHESENKRYQAELKEKLKSAKRNGFLWRKYYWFKDDLFAEINNCFALTIHNSQGSTFDEVGIDGSDLFSRLLIGQDLSRQQKLKEYHRLYYVGASRCRYRILFVAPNDSYSNNKILKYNVNFSTKR</sequence>
<evidence type="ECO:0000313" key="3">
    <source>
        <dbReference type="EMBL" id="AFZ10694.1"/>
    </source>
</evidence>
<dbReference type="SUPFAM" id="SSF52540">
    <property type="entry name" value="P-loop containing nucleoside triphosphate hydrolases"/>
    <property type="match status" value="1"/>
</dbReference>
<protein>
    <submittedName>
        <fullName evidence="3">DNA helicase, putative</fullName>
    </submittedName>
</protein>
<keyword evidence="3" id="KW-0378">Hydrolase</keyword>
<dbReference type="GO" id="GO:0003678">
    <property type="term" value="F:DNA helicase activity"/>
    <property type="evidence" value="ECO:0007669"/>
    <property type="project" value="UniProtKB-ARBA"/>
</dbReference>
<geneLocation type="plasmid" evidence="3 4">
    <name>pOSC7112.02</name>
</geneLocation>
<dbReference type="Proteomes" id="UP000010478">
    <property type="component" value="Plasmid pOSC7112.02"/>
</dbReference>
<dbReference type="InterPro" id="IPR027417">
    <property type="entry name" value="P-loop_NTPase"/>
</dbReference>
<proteinExistence type="predicted"/>
<evidence type="ECO:0000256" key="2">
    <source>
        <dbReference type="ARBA" id="ARBA00022840"/>
    </source>
</evidence>
<dbReference type="Gene3D" id="3.40.50.300">
    <property type="entry name" value="P-loop containing nucleotide triphosphate hydrolases"/>
    <property type="match status" value="2"/>
</dbReference>
<dbReference type="AlphaFoldDB" id="K9VSY8"/>